<gene>
    <name evidence="1" type="ORF">rCG_42231</name>
    <name evidence="2" type="ORF">rCG_47049</name>
</gene>
<dbReference type="Proteomes" id="UP000234681">
    <property type="component" value="Unassembled WGS sequence"/>
</dbReference>
<name>A6KUW6_RAT</name>
<protein>
    <submittedName>
        <fullName evidence="1">RCG42231</fullName>
    </submittedName>
    <submittedName>
        <fullName evidence="2">RCG47049</fullName>
    </submittedName>
</protein>
<reference evidence="2" key="1">
    <citation type="journal article" date="2005" name="Genome Res.">
        <title>Gene and alternative splicing annotation with AIR.</title>
        <authorList>
            <person name="Florea L."/>
            <person name="Di Francesco V."/>
            <person name="Miller J."/>
            <person name="Turner R."/>
            <person name="Yao A."/>
            <person name="Harris M."/>
            <person name="Walenz B."/>
            <person name="Mobarry C."/>
            <person name="Merkulov G.V."/>
            <person name="Charlab R."/>
            <person name="Dew I."/>
            <person name="Deng Z."/>
            <person name="Istrail S."/>
            <person name="Li P."/>
            <person name="Sutton G."/>
        </authorList>
    </citation>
    <scope>NUCLEOTIDE SEQUENCE</scope>
    <source>
        <strain evidence="2">BN</strain>
    </source>
</reference>
<organism evidence="2 3">
    <name type="scientific">Rattus norvegicus</name>
    <name type="common">Rat</name>
    <dbReference type="NCBI Taxonomy" id="10116"/>
    <lineage>
        <taxon>Eukaryota</taxon>
        <taxon>Metazoa</taxon>
        <taxon>Chordata</taxon>
        <taxon>Craniata</taxon>
        <taxon>Vertebrata</taxon>
        <taxon>Euteleostomi</taxon>
        <taxon>Mammalia</taxon>
        <taxon>Eutheria</taxon>
        <taxon>Euarchontoglires</taxon>
        <taxon>Glires</taxon>
        <taxon>Rodentia</taxon>
        <taxon>Myomorpha</taxon>
        <taxon>Muroidea</taxon>
        <taxon>Muridae</taxon>
        <taxon>Murinae</taxon>
        <taxon>Rattus</taxon>
    </lineage>
</organism>
<sequence>MAIPQVIAFLTRTYLEKVFIIWIWPEVWPGPK</sequence>
<reference evidence="3" key="2">
    <citation type="submission" date="2005-06" db="EMBL/GenBank/DDBJ databases">
        <authorList>
            <person name="Mural R.J."/>
            <person name="Li P.W."/>
            <person name="Adams M.D."/>
            <person name="Amanatides P.G."/>
            <person name="Baden-Tillson H."/>
            <person name="Barnstead M."/>
            <person name="Chin S.H."/>
            <person name="Dew I."/>
            <person name="Evans C.A."/>
            <person name="Ferriera S."/>
            <person name="Flanigan M."/>
            <person name="Fosler C."/>
            <person name="Glodek A."/>
            <person name="Gu Z."/>
            <person name="Holt R.A."/>
            <person name="Jennings D."/>
            <person name="Kraft C.L."/>
            <person name="Lu F."/>
            <person name="Nguyen T."/>
            <person name="Nusskern D.R."/>
            <person name="Pfannkoch C.M."/>
            <person name="Sitter C."/>
            <person name="Sutton G.G."/>
            <person name="Venter J.C."/>
            <person name="Wang Z."/>
            <person name="Woodage T."/>
            <person name="Zheng X.H."/>
            <person name="Zhong F."/>
        </authorList>
    </citation>
    <scope>NUCLEOTIDE SEQUENCE [LARGE SCALE GENOMIC DNA]</scope>
    <source>
        <strain>BN</strain>
        <strain evidence="3">Sprague-Dawley</strain>
    </source>
</reference>
<dbReference type="EMBL" id="DS031493">
    <property type="protein sequence ID" value="EDL82721.1"/>
    <property type="molecule type" value="Genomic_DNA"/>
</dbReference>
<evidence type="ECO:0000313" key="1">
    <source>
        <dbReference type="EMBL" id="EDL82721.1"/>
    </source>
</evidence>
<dbReference type="EMBL" id="CH474661">
    <property type="protein sequence ID" value="EDL82734.1"/>
    <property type="molecule type" value="Genomic_DNA"/>
</dbReference>
<proteinExistence type="predicted"/>
<evidence type="ECO:0000313" key="2">
    <source>
        <dbReference type="EMBL" id="EDL82734.1"/>
    </source>
</evidence>
<dbReference type="AlphaFoldDB" id="A6KUW6"/>
<evidence type="ECO:0000313" key="3">
    <source>
        <dbReference type="Proteomes" id="UP000234681"/>
    </source>
</evidence>
<reference evidence="2" key="3">
    <citation type="submission" date="2005-07" db="EMBL/GenBank/DDBJ databases">
        <authorList>
            <person name="Mural R.J."/>
            <person name="Li P.W."/>
            <person name="Adams M.D."/>
            <person name="Amanatides P.G."/>
            <person name="Baden-Tillson H."/>
            <person name="Barnstead M."/>
            <person name="Chin S.H."/>
            <person name="Dew I."/>
            <person name="Evans C.A."/>
            <person name="Ferriera S."/>
            <person name="Flanigan M."/>
            <person name="Fosler C."/>
            <person name="Glodek A."/>
            <person name="Gu Z."/>
            <person name="Holt R.A."/>
            <person name="Jennings D."/>
            <person name="Kraft C.L."/>
            <person name="Lu F."/>
            <person name="Nguyen T."/>
            <person name="Nusskern D.R."/>
            <person name="Pfannkoch C.M."/>
            <person name="Sitter C."/>
            <person name="Sutton G.G."/>
            <person name="Venter J.C."/>
            <person name="Wang Z."/>
            <person name="Woodage T."/>
            <person name="Zheng X.H."/>
            <person name="Zhong F."/>
        </authorList>
    </citation>
    <scope>NUCLEOTIDE SEQUENCE</scope>
    <source>
        <strain evidence="2">BN</strain>
    </source>
</reference>
<accession>A6KUW6</accession>